<evidence type="ECO:0000313" key="2">
    <source>
        <dbReference type="EMBL" id="KAG8190211.1"/>
    </source>
</evidence>
<dbReference type="GO" id="GO:0004519">
    <property type="term" value="F:endonuclease activity"/>
    <property type="evidence" value="ECO:0007669"/>
    <property type="project" value="InterPro"/>
</dbReference>
<evidence type="ECO:0008006" key="4">
    <source>
        <dbReference type="Google" id="ProtNLM"/>
    </source>
</evidence>
<comment type="caution">
    <text evidence="2">The sequence shown here is derived from an EMBL/GenBank/DDBJ whole genome shotgun (WGS) entry which is preliminary data.</text>
</comment>
<dbReference type="GO" id="GO:0030687">
    <property type="term" value="C:preribosome, large subunit precursor"/>
    <property type="evidence" value="ECO:0007669"/>
    <property type="project" value="TreeGrafter"/>
</dbReference>
<keyword evidence="3" id="KW-1185">Reference proteome</keyword>
<reference evidence="2 3" key="1">
    <citation type="journal article" date="2022" name="Nat. Ecol. Evol.">
        <title>A masculinizing supergene underlies an exaggerated male reproductive morph in a spider.</title>
        <authorList>
            <person name="Hendrickx F."/>
            <person name="De Corte Z."/>
            <person name="Sonet G."/>
            <person name="Van Belleghem S.M."/>
            <person name="Kostlbacher S."/>
            <person name="Vangestel C."/>
        </authorList>
    </citation>
    <scope>NUCLEOTIDE SEQUENCE [LARGE SCALE GENOMIC DNA]</scope>
    <source>
        <strain evidence="2">W744_W776</strain>
    </source>
</reference>
<accession>A0AAV6V2W3</accession>
<evidence type="ECO:0000313" key="3">
    <source>
        <dbReference type="Proteomes" id="UP000827092"/>
    </source>
</evidence>
<dbReference type="AlphaFoldDB" id="A0AAV6V2W3"/>
<dbReference type="EMBL" id="JAFNEN010000191">
    <property type="protein sequence ID" value="KAG8190211.1"/>
    <property type="molecule type" value="Genomic_DNA"/>
</dbReference>
<evidence type="ECO:0000256" key="1">
    <source>
        <dbReference type="SAM" id="MobiDB-lite"/>
    </source>
</evidence>
<feature type="compositionally biased region" description="Acidic residues" evidence="1">
    <location>
        <begin position="486"/>
        <end position="501"/>
    </location>
</feature>
<name>A0AAV6V2W3_9ARAC</name>
<dbReference type="Proteomes" id="UP000827092">
    <property type="component" value="Unassembled WGS sequence"/>
</dbReference>
<dbReference type="GO" id="GO:0000470">
    <property type="term" value="P:maturation of LSU-rRNA"/>
    <property type="evidence" value="ECO:0007669"/>
    <property type="project" value="TreeGrafter"/>
</dbReference>
<organism evidence="2 3">
    <name type="scientific">Oedothorax gibbosus</name>
    <dbReference type="NCBI Taxonomy" id="931172"/>
    <lineage>
        <taxon>Eukaryota</taxon>
        <taxon>Metazoa</taxon>
        <taxon>Ecdysozoa</taxon>
        <taxon>Arthropoda</taxon>
        <taxon>Chelicerata</taxon>
        <taxon>Arachnida</taxon>
        <taxon>Araneae</taxon>
        <taxon>Araneomorphae</taxon>
        <taxon>Entelegynae</taxon>
        <taxon>Araneoidea</taxon>
        <taxon>Linyphiidae</taxon>
        <taxon>Erigoninae</taxon>
        <taxon>Oedothorax</taxon>
    </lineage>
</organism>
<protein>
    <recommendedName>
        <fullName evidence="4">Ribosomal biogenesis protein LAS1L</fullName>
    </recommendedName>
</protein>
<dbReference type="InterPro" id="IPR007174">
    <property type="entry name" value="Las1"/>
</dbReference>
<dbReference type="Pfam" id="PF04031">
    <property type="entry name" value="Las1"/>
    <property type="match status" value="1"/>
</dbReference>
<dbReference type="PANTHER" id="PTHR15002">
    <property type="entry name" value="RIBOSOMAL BIOGENESIS PROTEIN LAS1L"/>
    <property type="match status" value="1"/>
</dbReference>
<dbReference type="PANTHER" id="PTHR15002:SF0">
    <property type="entry name" value="RIBOSOMAL BIOGENESIS PROTEIN LAS1L"/>
    <property type="match status" value="1"/>
</dbReference>
<gene>
    <name evidence="2" type="ORF">JTE90_011932</name>
</gene>
<feature type="region of interest" description="Disordered" evidence="1">
    <location>
        <begin position="486"/>
        <end position="519"/>
    </location>
</feature>
<proteinExistence type="predicted"/>
<dbReference type="GO" id="GO:0000460">
    <property type="term" value="P:maturation of 5.8S rRNA"/>
    <property type="evidence" value="ECO:0007669"/>
    <property type="project" value="TreeGrafter"/>
</dbReference>
<sequence length="519" mass="59405">MDENEELPMELSTPNEGILKQKGYKTVVPWRYADNFRKVYECLYSPSTNDKIWATNEIAVWETRCQYALAAAIEATYVLVRAVLQDMLAEDNKCYTSERDLQNLFAMAIVRFVNLMLEREGKDKNLTVLADKYQIPRWIVELRHDATHAKVPSLPLLRMGARLALQYLEDNYWKLEVDRVRPIVKPMKNLEVYLSLLKQFKSHQFQVFSINKQGKDASKIEMNRTAVLNNIRSLVMKNKPKFVEALVTPGIFLSENEILELEEGKAKIYVKNGGDLQMPDTFIKFWLPIFRILHKYDLILTFLEMLLLSLEQIPSTVCHSTAAAVVVHIIRSTLPNSPNTDLRLRFKAHGVLLDSSRLLYASMRAANLSTGHVFEEIVQSYHGGDSELCNDLCLVVCPRLGMIKSKGRQVPAELKGEDPIFFTVADLEEDSNKEIEERTTALVENKWSMAPLSIDFSEMPLGHIINPVCPQATGEEMEVEEVEIIDENDSGDDQNEQGNDPEIDRLFQDPDIGDMIYRR</sequence>
<dbReference type="GO" id="GO:0090730">
    <property type="term" value="C:Las1 complex"/>
    <property type="evidence" value="ECO:0007669"/>
    <property type="project" value="InterPro"/>
</dbReference>